<reference evidence="3" key="1">
    <citation type="submission" date="2017-09" db="EMBL/GenBank/DDBJ databases">
        <title>Depth-based differentiation of microbial function through sediment-hosted aquifers and enrichment of novel symbionts in the deep terrestrial subsurface.</title>
        <authorList>
            <person name="Probst A.J."/>
            <person name="Ladd B."/>
            <person name="Jarett J.K."/>
            <person name="Geller-Mcgrath D.E."/>
            <person name="Sieber C.M.K."/>
            <person name="Emerson J.B."/>
            <person name="Anantharaman K."/>
            <person name="Thomas B.C."/>
            <person name="Malmstrom R."/>
            <person name="Stieglmeier M."/>
            <person name="Klingl A."/>
            <person name="Woyke T."/>
            <person name="Ryan C.M."/>
            <person name="Banfield J.F."/>
        </authorList>
    </citation>
    <scope>NUCLEOTIDE SEQUENCE [LARGE SCALE GENOMIC DNA]</scope>
</reference>
<evidence type="ECO:0000313" key="2">
    <source>
        <dbReference type="EMBL" id="PIR88830.1"/>
    </source>
</evidence>
<accession>A0A2H0UR05</accession>
<dbReference type="EMBL" id="PFBB01000002">
    <property type="protein sequence ID" value="PIR88830.1"/>
    <property type="molecule type" value="Genomic_DNA"/>
</dbReference>
<comment type="caution">
    <text evidence="2">The sequence shown here is derived from an EMBL/GenBank/DDBJ whole genome shotgun (WGS) entry which is preliminary data.</text>
</comment>
<gene>
    <name evidence="2" type="ORF">COU09_00175</name>
</gene>
<dbReference type="InterPro" id="IPR003746">
    <property type="entry name" value="DUF167"/>
</dbReference>
<evidence type="ECO:0000313" key="3">
    <source>
        <dbReference type="Proteomes" id="UP000229615"/>
    </source>
</evidence>
<dbReference type="NCBIfam" id="TIGR00251">
    <property type="entry name" value="DUF167 family protein"/>
    <property type="match status" value="1"/>
</dbReference>
<proteinExistence type="inferred from homology"/>
<sequence>MKLRVRVKTNASKEGVERIDDDYYRVSVSASPEKGRANRRVEELLAKYFNVPVSLVGIIAGQAAKEKIIEIVE</sequence>
<organism evidence="2 3">
    <name type="scientific">Candidatus Harrisonbacteria bacterium CG10_big_fil_rev_8_21_14_0_10_44_23</name>
    <dbReference type="NCBI Taxonomy" id="1974585"/>
    <lineage>
        <taxon>Bacteria</taxon>
        <taxon>Candidatus Harrisoniibacteriota</taxon>
    </lineage>
</organism>
<protein>
    <submittedName>
        <fullName evidence="2">Uncharacterized protein</fullName>
    </submittedName>
</protein>
<dbReference type="InterPro" id="IPR036591">
    <property type="entry name" value="YggU-like_sf"/>
</dbReference>
<name>A0A2H0UR05_9BACT</name>
<dbReference type="SUPFAM" id="SSF69786">
    <property type="entry name" value="YggU-like"/>
    <property type="match status" value="1"/>
</dbReference>
<dbReference type="Proteomes" id="UP000229615">
    <property type="component" value="Unassembled WGS sequence"/>
</dbReference>
<dbReference type="Gene3D" id="3.30.1200.10">
    <property type="entry name" value="YggU-like"/>
    <property type="match status" value="1"/>
</dbReference>
<dbReference type="Pfam" id="PF02594">
    <property type="entry name" value="DUF167"/>
    <property type="match status" value="1"/>
</dbReference>
<dbReference type="AlphaFoldDB" id="A0A2H0UR05"/>
<dbReference type="SMART" id="SM01152">
    <property type="entry name" value="DUF167"/>
    <property type="match status" value="1"/>
</dbReference>
<comment type="similarity">
    <text evidence="1">Belongs to the UPF0235 family.</text>
</comment>
<evidence type="ECO:0000256" key="1">
    <source>
        <dbReference type="ARBA" id="ARBA00010364"/>
    </source>
</evidence>